<dbReference type="Pfam" id="PF02493">
    <property type="entry name" value="MORN"/>
    <property type="match status" value="4"/>
</dbReference>
<reference evidence="3" key="1">
    <citation type="submission" date="2016-10" db="EMBL/GenBank/DDBJ databases">
        <authorList>
            <person name="Benchimol M."/>
            <person name="Almeida L.G."/>
            <person name="Vasconcelos A.T."/>
            <person name="Perreira-Neves A."/>
            <person name="Rosa I.A."/>
            <person name="Tasca T."/>
            <person name="Bogo M.R."/>
            <person name="de Souza W."/>
        </authorList>
    </citation>
    <scope>NUCLEOTIDE SEQUENCE [LARGE SCALE GENOMIC DNA]</scope>
    <source>
        <strain evidence="3">K</strain>
    </source>
</reference>
<name>A0A1J4KPI8_9EUKA</name>
<sequence>MPPKPAGADAARPPPPKKGPKGKNQGLELENTPATAGEGVFTHPLTKSKYEGQWQRFDGVMKRHGVGIYTDGGATYDGHFVEDLYHGMGTYTAIDGSTYKGEWKNGQMSGHGVYTWPDGSTFDGNWENGKMEGPGVFTDANKQVWTGNWHEGNADCQNLPVS</sequence>
<evidence type="ECO:0000256" key="2">
    <source>
        <dbReference type="SAM" id="MobiDB-lite"/>
    </source>
</evidence>
<dbReference type="Gene3D" id="2.20.110.10">
    <property type="entry name" value="Histone H3 K4-specific methyltransferase SET7/9 N-terminal domain"/>
    <property type="match status" value="2"/>
</dbReference>
<feature type="compositionally biased region" description="Low complexity" evidence="2">
    <location>
        <begin position="1"/>
        <end position="11"/>
    </location>
</feature>
<dbReference type="Proteomes" id="UP000179807">
    <property type="component" value="Unassembled WGS sequence"/>
</dbReference>
<dbReference type="PANTHER" id="PTHR43215">
    <property type="entry name" value="RADIAL SPOKE HEAD 1 HOMOLOG"/>
    <property type="match status" value="1"/>
</dbReference>
<evidence type="ECO:0000256" key="1">
    <source>
        <dbReference type="ARBA" id="ARBA00022737"/>
    </source>
</evidence>
<dbReference type="FunFam" id="2.20.110.10:FF:000025">
    <property type="entry name" value="MORN repeat, putative"/>
    <property type="match status" value="1"/>
</dbReference>
<dbReference type="GO" id="GO:0005829">
    <property type="term" value="C:cytosol"/>
    <property type="evidence" value="ECO:0007669"/>
    <property type="project" value="TreeGrafter"/>
</dbReference>
<keyword evidence="1" id="KW-0677">Repeat</keyword>
<dbReference type="OrthoDB" id="437960at2759"/>
<accession>A0A1J4KPI8</accession>
<dbReference type="RefSeq" id="XP_068364758.1">
    <property type="nucleotide sequence ID" value="XM_068491531.1"/>
</dbReference>
<keyword evidence="4" id="KW-1185">Reference proteome</keyword>
<dbReference type="InterPro" id="IPR003409">
    <property type="entry name" value="MORN"/>
</dbReference>
<evidence type="ECO:0000313" key="4">
    <source>
        <dbReference type="Proteomes" id="UP000179807"/>
    </source>
</evidence>
<dbReference type="AlphaFoldDB" id="A0A1J4KPI8"/>
<protein>
    <submittedName>
        <fullName evidence="3">Uncharacterized protein</fullName>
    </submittedName>
</protein>
<dbReference type="VEuPathDB" id="TrichDB:TRFO_03811"/>
<dbReference type="GeneID" id="94826235"/>
<dbReference type="PANTHER" id="PTHR43215:SF14">
    <property type="entry name" value="RADIAL SPOKE HEAD 1 HOMOLOG"/>
    <property type="match status" value="1"/>
</dbReference>
<feature type="region of interest" description="Disordered" evidence="2">
    <location>
        <begin position="1"/>
        <end position="40"/>
    </location>
</feature>
<comment type="caution">
    <text evidence="3">The sequence shown here is derived from an EMBL/GenBank/DDBJ whole genome shotgun (WGS) entry which is preliminary data.</text>
</comment>
<organism evidence="3 4">
    <name type="scientific">Tritrichomonas foetus</name>
    <dbReference type="NCBI Taxonomy" id="1144522"/>
    <lineage>
        <taxon>Eukaryota</taxon>
        <taxon>Metamonada</taxon>
        <taxon>Parabasalia</taxon>
        <taxon>Tritrichomonadida</taxon>
        <taxon>Tritrichomonadidae</taxon>
        <taxon>Tritrichomonas</taxon>
    </lineage>
</organism>
<gene>
    <name evidence="3" type="ORF">TRFO_03811</name>
</gene>
<dbReference type="SUPFAM" id="SSF82185">
    <property type="entry name" value="Histone H3 K4-specific methyltransferase SET7/9 N-terminal domain"/>
    <property type="match status" value="1"/>
</dbReference>
<proteinExistence type="predicted"/>
<dbReference type="EMBL" id="MLAK01000582">
    <property type="protein sequence ID" value="OHT11622.1"/>
    <property type="molecule type" value="Genomic_DNA"/>
</dbReference>
<dbReference type="SMART" id="SM00698">
    <property type="entry name" value="MORN"/>
    <property type="match status" value="4"/>
</dbReference>
<evidence type="ECO:0000313" key="3">
    <source>
        <dbReference type="EMBL" id="OHT11622.1"/>
    </source>
</evidence>